<dbReference type="EMBL" id="CP120682">
    <property type="protein sequence ID" value="WKN40006.1"/>
    <property type="molecule type" value="Genomic_DNA"/>
</dbReference>
<reference evidence="1" key="2">
    <citation type="journal article" date="2024" name="Antonie Van Leeuwenhoek">
        <title>Roseihalotalea indica gen. nov., sp. nov., a halophilic Bacteroidetes from mesopelagic Southwest Indian Ocean with higher carbohydrate metabolic potential.</title>
        <authorList>
            <person name="Chen B."/>
            <person name="Zhang M."/>
            <person name="Lin D."/>
            <person name="Ye J."/>
            <person name="Tang K."/>
        </authorList>
    </citation>
    <scope>NUCLEOTIDE SEQUENCE</scope>
    <source>
        <strain evidence="1">TK19036</strain>
    </source>
</reference>
<sequence>MELLPLILDSQASLEDTDFFHQHAANWPEVMDCYNKERAFRDALKTKLGRFMAPDDLLSTIRQHLKLQNA</sequence>
<protein>
    <submittedName>
        <fullName evidence="1">Uncharacterized protein</fullName>
    </submittedName>
</protein>
<name>A0AA49JJX2_9BACT</name>
<evidence type="ECO:0000313" key="1">
    <source>
        <dbReference type="EMBL" id="WKN40006.1"/>
    </source>
</evidence>
<gene>
    <name evidence="1" type="ORF">K4G66_15035</name>
</gene>
<organism evidence="1">
    <name type="scientific">Roseihalotalea indica</name>
    <dbReference type="NCBI Taxonomy" id="2867963"/>
    <lineage>
        <taxon>Bacteria</taxon>
        <taxon>Pseudomonadati</taxon>
        <taxon>Bacteroidota</taxon>
        <taxon>Cytophagia</taxon>
        <taxon>Cytophagales</taxon>
        <taxon>Catalimonadaceae</taxon>
        <taxon>Roseihalotalea</taxon>
    </lineage>
</organism>
<proteinExistence type="predicted"/>
<dbReference type="AlphaFoldDB" id="A0AA49JJX2"/>
<reference evidence="1" key="1">
    <citation type="journal article" date="2023" name="Comput. Struct. Biotechnol. J.">
        <title>Discovery of a novel marine Bacteroidetes with a rich repertoire of carbohydrate-active enzymes.</title>
        <authorList>
            <person name="Chen B."/>
            <person name="Liu G."/>
            <person name="Chen Q."/>
            <person name="Wang H."/>
            <person name="Liu L."/>
            <person name="Tang K."/>
        </authorList>
    </citation>
    <scope>NUCLEOTIDE SEQUENCE</scope>
    <source>
        <strain evidence="1">TK19036</strain>
    </source>
</reference>
<accession>A0AA49JJX2</accession>